<dbReference type="EMBL" id="OU895878">
    <property type="protein sequence ID" value="CAG9805337.1"/>
    <property type="molecule type" value="Genomic_DNA"/>
</dbReference>
<proteinExistence type="predicted"/>
<sequence>MNQLNFSVKLIIQSSLIKLKHSKSNQTCQLKILKMKFLPIVFIVAAIFVAGSNGGSPSEPKVCDVVLKIVFEFTEFTSTLLRLYVLNVPRSDDDKEKNMDVLCDKVESHSEVPGADKEKMRGLCKQGDFEKRAWIDQLTRANIWDCFVEIFHLGLHEYSA</sequence>
<evidence type="ECO:0000313" key="1">
    <source>
        <dbReference type="EMBL" id="CAG9805337.1"/>
    </source>
</evidence>
<accession>A0A9N9WV98</accession>
<protein>
    <submittedName>
        <fullName evidence="1">Uncharacterized protein</fullName>
    </submittedName>
</protein>
<reference evidence="1" key="2">
    <citation type="submission" date="2022-10" db="EMBL/GenBank/DDBJ databases">
        <authorList>
            <consortium name="ENA_rothamsted_submissions"/>
            <consortium name="culmorum"/>
            <person name="King R."/>
        </authorList>
    </citation>
    <scope>NUCLEOTIDE SEQUENCE</scope>
</reference>
<gene>
    <name evidence="1" type="ORF">CHIRRI_LOCUS8210</name>
</gene>
<dbReference type="Proteomes" id="UP001153620">
    <property type="component" value="Chromosome 2"/>
</dbReference>
<dbReference type="AlphaFoldDB" id="A0A9N9WV98"/>
<organism evidence="1 2">
    <name type="scientific">Chironomus riparius</name>
    <dbReference type="NCBI Taxonomy" id="315576"/>
    <lineage>
        <taxon>Eukaryota</taxon>
        <taxon>Metazoa</taxon>
        <taxon>Ecdysozoa</taxon>
        <taxon>Arthropoda</taxon>
        <taxon>Hexapoda</taxon>
        <taxon>Insecta</taxon>
        <taxon>Pterygota</taxon>
        <taxon>Neoptera</taxon>
        <taxon>Endopterygota</taxon>
        <taxon>Diptera</taxon>
        <taxon>Nematocera</taxon>
        <taxon>Chironomoidea</taxon>
        <taxon>Chironomidae</taxon>
        <taxon>Chironominae</taxon>
        <taxon>Chironomus</taxon>
    </lineage>
</organism>
<evidence type="ECO:0000313" key="2">
    <source>
        <dbReference type="Proteomes" id="UP001153620"/>
    </source>
</evidence>
<name>A0A9N9WV98_9DIPT</name>
<keyword evidence="2" id="KW-1185">Reference proteome</keyword>
<reference evidence="1" key="1">
    <citation type="submission" date="2022-01" db="EMBL/GenBank/DDBJ databases">
        <authorList>
            <person name="King R."/>
        </authorList>
    </citation>
    <scope>NUCLEOTIDE SEQUENCE</scope>
</reference>